<accession>A0A9K3NQV7</accession>
<evidence type="ECO:0000313" key="2">
    <source>
        <dbReference type="Proteomes" id="UP000215914"/>
    </source>
</evidence>
<dbReference type="InterPro" id="IPR036047">
    <property type="entry name" value="F-box-like_dom_sf"/>
</dbReference>
<name>A0A9K3NQV7_HELAN</name>
<dbReference type="PANTHER" id="PTHR14939">
    <property type="entry name" value="F-BOX ONLY PROTEIN 22"/>
    <property type="match status" value="1"/>
</dbReference>
<reference evidence="1" key="2">
    <citation type="submission" date="2020-06" db="EMBL/GenBank/DDBJ databases">
        <title>Helianthus annuus Genome sequencing and assembly Release 2.</title>
        <authorList>
            <person name="Gouzy J."/>
            <person name="Langlade N."/>
            <person name="Munos S."/>
        </authorList>
    </citation>
    <scope>NUCLEOTIDE SEQUENCE</scope>
    <source>
        <tissue evidence="1">Leaves</tissue>
    </source>
</reference>
<comment type="caution">
    <text evidence="1">The sequence shown here is derived from an EMBL/GenBank/DDBJ whole genome shotgun (WGS) entry which is preliminary data.</text>
</comment>
<keyword evidence="2" id="KW-1185">Reference proteome</keyword>
<sequence length="442" mass="49352">MHKKTKTPGDHLFRRSASVSVRSSEMVTSSTTIDDLGIDLVQNIFGRLLAVHFASADCVSRSWHHACRLILRRPKLSSACSSNPDLEVAVESVLNKVLSEPIRPQFAIASVCRKIDLSMAHRLITEKLGSYVPVITNCSRGVIGRDAISDEFKEWEATEDSGAIIMLMVGYLPGIKVKTIPLLQPAQFVGMINKFSSNVSGSKSPAAIIMFSERQAFITAAVEKMDRTMSPETVIVGDYECHAYKVTFFGEDRFRSWLNTKREGSHELDAGTNWKLALEDLGVSASLRVFIGLEKVGCTTPFAFHEYYRDDESRLRVGGIGIKRGDTFRFYRPDTTTALSSVANVSNHLRSFKQERTSGDNKRWEVFGGLIFNSCDRRQFFYDQPNTDSSPFLDNFPGVTLGGIFCSGEVGRGYVQESQEQKWGRCCLHAFSAVNLIMSYRP</sequence>
<dbReference type="Proteomes" id="UP000215914">
    <property type="component" value="Unassembled WGS sequence"/>
</dbReference>
<proteinExistence type="predicted"/>
<gene>
    <name evidence="1" type="ORF">HanXRQr2_Chr04g0147011</name>
</gene>
<dbReference type="GO" id="GO:0000209">
    <property type="term" value="P:protein polyubiquitination"/>
    <property type="evidence" value="ECO:0000318"/>
    <property type="project" value="GO_Central"/>
</dbReference>
<dbReference type="SUPFAM" id="SSF81383">
    <property type="entry name" value="F-box domain"/>
    <property type="match status" value="1"/>
</dbReference>
<evidence type="ECO:0000313" key="1">
    <source>
        <dbReference type="EMBL" id="KAF5808580.1"/>
    </source>
</evidence>
<dbReference type="PANTHER" id="PTHR14939:SF5">
    <property type="entry name" value="F-BOX ONLY PROTEIN 22"/>
    <property type="match status" value="1"/>
</dbReference>
<dbReference type="OrthoDB" id="509497at2759"/>
<dbReference type="AlphaFoldDB" id="A0A9K3NQV7"/>
<organism evidence="1 2">
    <name type="scientific">Helianthus annuus</name>
    <name type="common">Common sunflower</name>
    <dbReference type="NCBI Taxonomy" id="4232"/>
    <lineage>
        <taxon>Eukaryota</taxon>
        <taxon>Viridiplantae</taxon>
        <taxon>Streptophyta</taxon>
        <taxon>Embryophyta</taxon>
        <taxon>Tracheophyta</taxon>
        <taxon>Spermatophyta</taxon>
        <taxon>Magnoliopsida</taxon>
        <taxon>eudicotyledons</taxon>
        <taxon>Gunneridae</taxon>
        <taxon>Pentapetalae</taxon>
        <taxon>asterids</taxon>
        <taxon>campanulids</taxon>
        <taxon>Asterales</taxon>
        <taxon>Asteraceae</taxon>
        <taxon>Asteroideae</taxon>
        <taxon>Heliantheae alliance</taxon>
        <taxon>Heliantheae</taxon>
        <taxon>Helianthus</taxon>
    </lineage>
</organism>
<protein>
    <submittedName>
        <fullName evidence="1">F-box-like domain superfamily protein</fullName>
    </submittedName>
</protein>
<dbReference type="Gramene" id="mRNA:HanXRQr2_Chr04g0147011">
    <property type="protein sequence ID" value="mRNA:HanXRQr2_Chr04g0147011"/>
    <property type="gene ID" value="HanXRQr2_Chr04g0147011"/>
</dbReference>
<dbReference type="EMBL" id="MNCJ02000319">
    <property type="protein sequence ID" value="KAF5808580.1"/>
    <property type="molecule type" value="Genomic_DNA"/>
</dbReference>
<dbReference type="GO" id="GO:0032436">
    <property type="term" value="P:positive regulation of proteasomal ubiquitin-dependent protein catabolic process"/>
    <property type="evidence" value="ECO:0000318"/>
    <property type="project" value="GO_Central"/>
</dbReference>
<reference evidence="1" key="1">
    <citation type="journal article" date="2017" name="Nature">
        <title>The sunflower genome provides insights into oil metabolism, flowering and Asterid evolution.</title>
        <authorList>
            <person name="Badouin H."/>
            <person name="Gouzy J."/>
            <person name="Grassa C.J."/>
            <person name="Murat F."/>
            <person name="Staton S.E."/>
            <person name="Cottret L."/>
            <person name="Lelandais-Briere C."/>
            <person name="Owens G.L."/>
            <person name="Carrere S."/>
            <person name="Mayjonade B."/>
            <person name="Legrand L."/>
            <person name="Gill N."/>
            <person name="Kane N.C."/>
            <person name="Bowers J.E."/>
            <person name="Hubner S."/>
            <person name="Bellec A."/>
            <person name="Berard A."/>
            <person name="Berges H."/>
            <person name="Blanchet N."/>
            <person name="Boniface M.C."/>
            <person name="Brunel D."/>
            <person name="Catrice O."/>
            <person name="Chaidir N."/>
            <person name="Claudel C."/>
            <person name="Donnadieu C."/>
            <person name="Faraut T."/>
            <person name="Fievet G."/>
            <person name="Helmstetter N."/>
            <person name="King M."/>
            <person name="Knapp S.J."/>
            <person name="Lai Z."/>
            <person name="Le Paslier M.C."/>
            <person name="Lippi Y."/>
            <person name="Lorenzon L."/>
            <person name="Mandel J.R."/>
            <person name="Marage G."/>
            <person name="Marchand G."/>
            <person name="Marquand E."/>
            <person name="Bret-Mestries E."/>
            <person name="Morien E."/>
            <person name="Nambeesan S."/>
            <person name="Nguyen T."/>
            <person name="Pegot-Espagnet P."/>
            <person name="Pouilly N."/>
            <person name="Raftis F."/>
            <person name="Sallet E."/>
            <person name="Schiex T."/>
            <person name="Thomas J."/>
            <person name="Vandecasteele C."/>
            <person name="Vares D."/>
            <person name="Vear F."/>
            <person name="Vautrin S."/>
            <person name="Crespi M."/>
            <person name="Mangin B."/>
            <person name="Burke J.M."/>
            <person name="Salse J."/>
            <person name="Munos S."/>
            <person name="Vincourt P."/>
            <person name="Rieseberg L.H."/>
            <person name="Langlade N.B."/>
        </authorList>
    </citation>
    <scope>NUCLEOTIDE SEQUENCE</scope>
    <source>
        <tissue evidence="1">Leaves</tissue>
    </source>
</reference>